<gene>
    <name evidence="1" type="ORF">S12H4_11521</name>
</gene>
<comment type="caution">
    <text evidence="1">The sequence shown here is derived from an EMBL/GenBank/DDBJ whole genome shotgun (WGS) entry which is preliminary data.</text>
</comment>
<accession>X1SBK7</accession>
<dbReference type="AlphaFoldDB" id="X1SBK7"/>
<dbReference type="EMBL" id="BARW01005192">
    <property type="protein sequence ID" value="GAI76466.1"/>
    <property type="molecule type" value="Genomic_DNA"/>
</dbReference>
<name>X1SBK7_9ZZZZ</name>
<sequence>DIKQLLKKIDGKEVTLTSGKIVLKTKGATGGVIAKFMVMASKTGFLSTPSPKDWDDPVTKSNEITESMAQNLNLFFNIYHL</sequence>
<evidence type="ECO:0000313" key="1">
    <source>
        <dbReference type="EMBL" id="GAI76466.1"/>
    </source>
</evidence>
<organism evidence="1">
    <name type="scientific">marine sediment metagenome</name>
    <dbReference type="NCBI Taxonomy" id="412755"/>
    <lineage>
        <taxon>unclassified sequences</taxon>
        <taxon>metagenomes</taxon>
        <taxon>ecological metagenomes</taxon>
    </lineage>
</organism>
<reference evidence="1" key="1">
    <citation type="journal article" date="2014" name="Front. Microbiol.">
        <title>High frequency of phylogenetically diverse reductive dehalogenase-homologous genes in deep subseafloor sedimentary metagenomes.</title>
        <authorList>
            <person name="Kawai M."/>
            <person name="Futagami T."/>
            <person name="Toyoda A."/>
            <person name="Takaki Y."/>
            <person name="Nishi S."/>
            <person name="Hori S."/>
            <person name="Arai W."/>
            <person name="Tsubouchi T."/>
            <person name="Morono Y."/>
            <person name="Uchiyama I."/>
            <person name="Ito T."/>
            <person name="Fujiyama A."/>
            <person name="Inagaki F."/>
            <person name="Takami H."/>
        </authorList>
    </citation>
    <scope>NUCLEOTIDE SEQUENCE</scope>
    <source>
        <strain evidence="1">Expedition CK06-06</strain>
    </source>
</reference>
<protein>
    <submittedName>
        <fullName evidence="1">Uncharacterized protein</fullName>
    </submittedName>
</protein>
<feature type="non-terminal residue" evidence="1">
    <location>
        <position position="1"/>
    </location>
</feature>
<proteinExistence type="predicted"/>